<gene>
    <name evidence="2" type="ORF">C474_15564</name>
</gene>
<dbReference type="PATRIC" id="fig|1227487.5.peg.3078"/>
<dbReference type="AlphaFoldDB" id="M0CZT2"/>
<name>M0CZT2_HALPD</name>
<dbReference type="RefSeq" id="WP_008388374.1">
    <property type="nucleotide sequence ID" value="NZ_AOIV01000038.1"/>
</dbReference>
<dbReference type="OrthoDB" id="340185at2157"/>
<reference evidence="2 3" key="1">
    <citation type="journal article" date="2014" name="PLoS Genet.">
        <title>Phylogenetically driven sequencing of extremely halophilic archaea reveals strategies for static and dynamic osmo-response.</title>
        <authorList>
            <person name="Becker E.A."/>
            <person name="Seitzer P.M."/>
            <person name="Tritt A."/>
            <person name="Larsen D."/>
            <person name="Krusor M."/>
            <person name="Yao A.I."/>
            <person name="Wu D."/>
            <person name="Madern D."/>
            <person name="Eisen J.A."/>
            <person name="Darling A.E."/>
            <person name="Facciotti M.T."/>
        </authorList>
    </citation>
    <scope>NUCLEOTIDE SEQUENCE [LARGE SCALE GENOMIC DNA]</scope>
    <source>
        <strain evidence="2 3">JCM 14848</strain>
    </source>
</reference>
<proteinExistence type="predicted"/>
<evidence type="ECO:0000313" key="3">
    <source>
        <dbReference type="Proteomes" id="UP000011513"/>
    </source>
</evidence>
<sequence>MNKLRTFVGFGSVALVFGTLWAVFRYGLSPASNAGYLRAAAVVVLLPVIPVALARAKLWIRRLAEYRRNGSGLSFERKSVFVSDGEVCDTEETLADIEEAVTATDEYDECRRDEFGEGRGLTVRHTGYHNSFVRVAGDGRVVVTGASENTHSLASLVERVASLPMNRTRVHPLLEPKPVRGAPRAFLGLFLVGLFLFGAAGLGAAAYPADAYSAPERAVFVGYDAQADFVPGYDETDATVDRAALHVSALDEEAVELQWDRDGTARLSEHTRQSVFLSARGAEMLDGVREADLAPAERERVSTLETDLHAAECRVASAITTRIEKGRVEGDTAPLTDARRTLRERAAAAGHPCTA</sequence>
<keyword evidence="1" id="KW-0812">Transmembrane</keyword>
<keyword evidence="1" id="KW-0472">Membrane</keyword>
<feature type="transmembrane region" description="Helical" evidence="1">
    <location>
        <begin position="36"/>
        <end position="58"/>
    </location>
</feature>
<protein>
    <submittedName>
        <fullName evidence="2">Uncharacterized protein</fullName>
    </submittedName>
</protein>
<dbReference type="EMBL" id="AOIV01000038">
    <property type="protein sequence ID" value="ELZ27932.1"/>
    <property type="molecule type" value="Genomic_DNA"/>
</dbReference>
<comment type="caution">
    <text evidence="2">The sequence shown here is derived from an EMBL/GenBank/DDBJ whole genome shotgun (WGS) entry which is preliminary data.</text>
</comment>
<feature type="transmembrane region" description="Helical" evidence="1">
    <location>
        <begin position="185"/>
        <end position="207"/>
    </location>
</feature>
<keyword evidence="1" id="KW-1133">Transmembrane helix</keyword>
<dbReference type="Proteomes" id="UP000011513">
    <property type="component" value="Unassembled WGS sequence"/>
</dbReference>
<evidence type="ECO:0000256" key="1">
    <source>
        <dbReference type="SAM" id="Phobius"/>
    </source>
</evidence>
<feature type="transmembrane region" description="Helical" evidence="1">
    <location>
        <begin position="7"/>
        <end position="24"/>
    </location>
</feature>
<keyword evidence="3" id="KW-1185">Reference proteome</keyword>
<evidence type="ECO:0000313" key="2">
    <source>
        <dbReference type="EMBL" id="ELZ27932.1"/>
    </source>
</evidence>
<accession>M0CZT2</accession>
<dbReference type="InParanoid" id="M0CZT2"/>
<organism evidence="2 3">
    <name type="scientific">Halogeometricum pallidum JCM 14848</name>
    <dbReference type="NCBI Taxonomy" id="1227487"/>
    <lineage>
        <taxon>Archaea</taxon>
        <taxon>Methanobacteriati</taxon>
        <taxon>Methanobacteriota</taxon>
        <taxon>Stenosarchaea group</taxon>
        <taxon>Halobacteria</taxon>
        <taxon>Halobacteriales</taxon>
        <taxon>Haloferacaceae</taxon>
        <taxon>Halogeometricum</taxon>
    </lineage>
</organism>